<sequence>MLTASLMHVTRIPRATPLQITRFLDAFCSFELHPMHCRFWDARLHGR</sequence>
<evidence type="ECO:0000313" key="1">
    <source>
        <dbReference type="EMBL" id="MDJ1158160.1"/>
    </source>
</evidence>
<reference evidence="1 2" key="1">
    <citation type="submission" date="2023-05" db="EMBL/GenBank/DDBJ databases">
        <title>Chelatococcus sp. nov., a moderately thermophilic bacterium isolated from hot spring microbial mat.</title>
        <authorList>
            <person name="Hu C.-J."/>
            <person name="Li W.-J."/>
        </authorList>
    </citation>
    <scope>NUCLEOTIDE SEQUENCE [LARGE SCALE GENOMIC DNA]</scope>
    <source>
        <strain evidence="1 2">SYSU G07232</strain>
    </source>
</reference>
<organism evidence="1 2">
    <name type="scientific">Chelatococcus albus</name>
    <dbReference type="NCBI Taxonomy" id="3047466"/>
    <lineage>
        <taxon>Bacteria</taxon>
        <taxon>Pseudomonadati</taxon>
        <taxon>Pseudomonadota</taxon>
        <taxon>Alphaproteobacteria</taxon>
        <taxon>Hyphomicrobiales</taxon>
        <taxon>Chelatococcaceae</taxon>
        <taxon>Chelatococcus</taxon>
    </lineage>
</organism>
<dbReference type="EMBL" id="JASJEV010000004">
    <property type="protein sequence ID" value="MDJ1158160.1"/>
    <property type="molecule type" value="Genomic_DNA"/>
</dbReference>
<proteinExistence type="predicted"/>
<accession>A0ABT7AFK9</accession>
<comment type="caution">
    <text evidence="1">The sequence shown here is derived from an EMBL/GenBank/DDBJ whole genome shotgun (WGS) entry which is preliminary data.</text>
</comment>
<protein>
    <submittedName>
        <fullName evidence="1">Uncharacterized protein</fullName>
    </submittedName>
</protein>
<evidence type="ECO:0000313" key="2">
    <source>
        <dbReference type="Proteomes" id="UP001321492"/>
    </source>
</evidence>
<gene>
    <name evidence="1" type="ORF">QNA08_07935</name>
</gene>
<keyword evidence="2" id="KW-1185">Reference proteome</keyword>
<dbReference type="Proteomes" id="UP001321492">
    <property type="component" value="Unassembled WGS sequence"/>
</dbReference>
<name>A0ABT7AFK9_9HYPH</name>